<feature type="compositionally biased region" description="Polar residues" evidence="10">
    <location>
        <begin position="366"/>
        <end position="375"/>
    </location>
</feature>
<keyword evidence="5" id="KW-0378">Hydrolase</keyword>
<keyword evidence="11" id="KW-0812">Transmembrane</keyword>
<evidence type="ECO:0000256" key="6">
    <source>
        <dbReference type="ARBA" id="ARBA00023295"/>
    </source>
</evidence>
<comment type="similarity">
    <text evidence="2 9">Belongs to the glycosyl hydrolase 17 family.</text>
</comment>
<dbReference type="GO" id="GO:0005975">
    <property type="term" value="P:carbohydrate metabolic process"/>
    <property type="evidence" value="ECO:0007669"/>
    <property type="project" value="InterPro"/>
</dbReference>
<organism evidence="12">
    <name type="scientific">Cicer arietinum</name>
    <name type="common">Chickpea</name>
    <name type="synonym">Garbanzo</name>
    <dbReference type="NCBI Taxonomy" id="3827"/>
    <lineage>
        <taxon>Eukaryota</taxon>
        <taxon>Viridiplantae</taxon>
        <taxon>Streptophyta</taxon>
        <taxon>Embryophyta</taxon>
        <taxon>Tracheophyta</taxon>
        <taxon>Spermatophyta</taxon>
        <taxon>Magnoliopsida</taxon>
        <taxon>eudicotyledons</taxon>
        <taxon>Gunneridae</taxon>
        <taxon>Pentapetalae</taxon>
        <taxon>rosids</taxon>
        <taxon>fabids</taxon>
        <taxon>Fabales</taxon>
        <taxon>Fabaceae</taxon>
        <taxon>Papilionoideae</taxon>
        <taxon>50 kb inversion clade</taxon>
        <taxon>NPAAA clade</taxon>
        <taxon>Hologalegina</taxon>
        <taxon>IRL clade</taxon>
        <taxon>Cicereae</taxon>
        <taxon>Cicer</taxon>
    </lineage>
</organism>
<keyword evidence="6" id="KW-0326">Glycosidase</keyword>
<dbReference type="EC" id="3.2.1.39" evidence="3"/>
<keyword evidence="11" id="KW-1133">Transmembrane helix</keyword>
<dbReference type="InterPro" id="IPR017853">
    <property type="entry name" value="GH"/>
</dbReference>
<protein>
    <recommendedName>
        <fullName evidence="3">glucan endo-1,3-beta-D-glucosidase</fullName>
        <ecNumber evidence="3">3.2.1.39</ecNumber>
    </recommendedName>
    <alternativeName>
        <fullName evidence="7">(1-&gt;3)-beta-glucan endohydrolase</fullName>
    </alternativeName>
    <alternativeName>
        <fullName evidence="8">Beta-1,3-endoglucanase</fullName>
    </alternativeName>
</protein>
<dbReference type="PANTHER" id="PTHR32227">
    <property type="entry name" value="GLUCAN ENDO-1,3-BETA-GLUCOSIDASE BG1-RELATED-RELATED"/>
    <property type="match status" value="1"/>
</dbReference>
<dbReference type="FunFam" id="3.20.20.80:FF:000005">
    <property type="entry name" value="Glucan endo-1,3-beta-glucosidase 14"/>
    <property type="match status" value="1"/>
</dbReference>
<evidence type="ECO:0000256" key="9">
    <source>
        <dbReference type="RuleBase" id="RU004335"/>
    </source>
</evidence>
<dbReference type="AlphaFoldDB" id="A0A089WWF8"/>
<name>A0A089WWF8_CICAR</name>
<dbReference type="GO" id="GO:0042973">
    <property type="term" value="F:glucan endo-1,3-beta-D-glucosidase activity"/>
    <property type="evidence" value="ECO:0007669"/>
    <property type="project" value="UniProtKB-EC"/>
</dbReference>
<evidence type="ECO:0000256" key="5">
    <source>
        <dbReference type="ARBA" id="ARBA00022801"/>
    </source>
</evidence>
<sequence>MDNSRFQLHSCTFIIIIIFITGLATKSESIGINYGQIANNLPSPENVVSLIKCIGATKVKLYDADPKVLKAFANTGIEFMVGLGNEYLSKMKDTNKAQTWIKTNLQPYLPSTNITSIFVGNEVLTFNDTSLTSNLLPAMQSVHTALINLGLHKQITVTTTHSLAILQTSYPPSSGTFRPDLAPCLASILTFQAKTGSPFLINAYPYFAYKDNPKQIPLDYVLFQPNEGMVDPSTNLHYDNMLFAQIDAVYSALGSLGYGKLPVHISETGWPSKGDEDEVGATVENARKYNGNVVKMISSKKGTPLRPNSDLNIYVFALFNENMKPGPTSERNYGLFKPDGTPAYNLGFSLSSSSSSSSSSSPPSNDAVNNDTSSGAPPHPPTSSTGYLSISSATSLYPVIFINHRLNLVVLLISRGTRKLIFLVDNQQKTV</sequence>
<dbReference type="Gene3D" id="3.20.20.80">
    <property type="entry name" value="Glycosidases"/>
    <property type="match status" value="1"/>
</dbReference>
<evidence type="ECO:0000313" key="12">
    <source>
        <dbReference type="EMBL" id="AIR93906.1"/>
    </source>
</evidence>
<keyword evidence="4" id="KW-0732">Signal</keyword>
<comment type="catalytic activity">
    <reaction evidence="1">
        <text>Hydrolysis of (1-&gt;3)-beta-D-glucosidic linkages in (1-&gt;3)-beta-D-glucans.</text>
        <dbReference type="EC" id="3.2.1.39"/>
    </reaction>
</comment>
<evidence type="ECO:0000256" key="1">
    <source>
        <dbReference type="ARBA" id="ARBA00000382"/>
    </source>
</evidence>
<evidence type="ECO:0000256" key="4">
    <source>
        <dbReference type="ARBA" id="ARBA00022729"/>
    </source>
</evidence>
<dbReference type="Pfam" id="PF00332">
    <property type="entry name" value="Glyco_hydro_17"/>
    <property type="match status" value="1"/>
</dbReference>
<accession>A0A089WWF8</accession>
<reference evidence="12" key="1">
    <citation type="submission" date="2014-06" db="EMBL/GenBank/DDBJ databases">
        <title>Identification of stress proteins in chickpea.</title>
        <authorList>
            <person name="Sharma R."/>
            <person name="Suresh C.G."/>
        </authorList>
    </citation>
    <scope>NUCLEOTIDE SEQUENCE</scope>
    <source>
        <strain evidence="12">Gluc17</strain>
    </source>
</reference>
<evidence type="ECO:0000256" key="7">
    <source>
        <dbReference type="ARBA" id="ARBA00033335"/>
    </source>
</evidence>
<feature type="compositionally biased region" description="Low complexity" evidence="10">
    <location>
        <begin position="354"/>
        <end position="364"/>
    </location>
</feature>
<dbReference type="InterPro" id="IPR044965">
    <property type="entry name" value="Glyco_hydro_17_plant"/>
</dbReference>
<evidence type="ECO:0000256" key="2">
    <source>
        <dbReference type="ARBA" id="ARBA00008773"/>
    </source>
</evidence>
<evidence type="ECO:0000256" key="3">
    <source>
        <dbReference type="ARBA" id="ARBA00012780"/>
    </source>
</evidence>
<dbReference type="SUPFAM" id="SSF51445">
    <property type="entry name" value="(Trans)glycosidases"/>
    <property type="match status" value="1"/>
</dbReference>
<dbReference type="EMBL" id="KM052186">
    <property type="protein sequence ID" value="AIR93906.1"/>
    <property type="molecule type" value="Genomic_DNA"/>
</dbReference>
<keyword evidence="11" id="KW-0472">Membrane</keyword>
<feature type="region of interest" description="Disordered" evidence="10">
    <location>
        <begin position="354"/>
        <end position="385"/>
    </location>
</feature>
<dbReference type="InterPro" id="IPR000490">
    <property type="entry name" value="Glyco_hydro_17"/>
</dbReference>
<evidence type="ECO:0000256" key="8">
    <source>
        <dbReference type="ARBA" id="ARBA00033417"/>
    </source>
</evidence>
<feature type="transmembrane region" description="Helical" evidence="11">
    <location>
        <begin position="6"/>
        <end position="24"/>
    </location>
</feature>
<evidence type="ECO:0000256" key="11">
    <source>
        <dbReference type="SAM" id="Phobius"/>
    </source>
</evidence>
<proteinExistence type="inferred from homology"/>
<evidence type="ECO:0000256" key="10">
    <source>
        <dbReference type="SAM" id="MobiDB-lite"/>
    </source>
</evidence>